<dbReference type="InterPro" id="IPR037914">
    <property type="entry name" value="SpoVT-AbrB_sf"/>
</dbReference>
<dbReference type="EMBL" id="BK014849">
    <property type="protein sequence ID" value="DAD78622.1"/>
    <property type="molecule type" value="Genomic_DNA"/>
</dbReference>
<proteinExistence type="predicted"/>
<organism evidence="1">
    <name type="scientific">Siphoviridae sp. ctB3v5</name>
    <dbReference type="NCBI Taxonomy" id="2826186"/>
    <lineage>
        <taxon>Viruses</taxon>
        <taxon>Duplodnaviria</taxon>
        <taxon>Heunggongvirae</taxon>
        <taxon>Uroviricota</taxon>
        <taxon>Caudoviricetes</taxon>
    </lineage>
</organism>
<dbReference type="InterPro" id="IPR007159">
    <property type="entry name" value="SpoVT-AbrB_dom"/>
</dbReference>
<dbReference type="GO" id="GO:0003677">
    <property type="term" value="F:DNA binding"/>
    <property type="evidence" value="ECO:0007669"/>
    <property type="project" value="InterPro"/>
</dbReference>
<dbReference type="NCBIfam" id="TIGR01439">
    <property type="entry name" value="lp_hng_hel_AbrB"/>
    <property type="match status" value="1"/>
</dbReference>
<dbReference type="SUPFAM" id="SSF89447">
    <property type="entry name" value="AbrB/MazE/MraZ-like"/>
    <property type="match status" value="1"/>
</dbReference>
<accession>A0A8S5M8Q6</accession>
<reference evidence="1" key="1">
    <citation type="journal article" date="2021" name="Proc. Natl. Acad. Sci. U.S.A.">
        <title>A Catalog of Tens of Thousands of Viruses from Human Metagenomes Reveals Hidden Associations with Chronic Diseases.</title>
        <authorList>
            <person name="Tisza M.J."/>
            <person name="Buck C.B."/>
        </authorList>
    </citation>
    <scope>NUCLEOTIDE SEQUENCE</scope>
    <source>
        <strain evidence="1">CtB3v5</strain>
    </source>
</reference>
<evidence type="ECO:0000313" key="1">
    <source>
        <dbReference type="EMBL" id="DAD78622.1"/>
    </source>
</evidence>
<dbReference type="Gene3D" id="2.10.260.10">
    <property type="match status" value="1"/>
</dbReference>
<protein>
    <submittedName>
        <fullName evidence="1">Regulator of stationary/sporulation gene expression</fullName>
    </submittedName>
</protein>
<name>A0A8S5M8Q6_9CAUD</name>
<sequence>MKLNIVPEGTTYKVDPAGRAIIPSYLRKKFGIAPGDHLDYFTAYENGEWWLVLRKAQNQPKEGE</sequence>